<dbReference type="RefSeq" id="WP_174558918.1">
    <property type="nucleotide sequence ID" value="NZ_CADDTS010000019.1"/>
</dbReference>
<sequence length="209" mass="23726">MDQYQKTDLGIQSLKQRSLNLNARQRRLLLLIGTDDFDLLSEQFKRRIAPPELLEQLIEMGLIHCPAIPHILSETSPHLLDTEIETHLPLQSAPPVQDQFAESINTSSSSLAITTETAVPQVLASNEMQTTLEVLDFEQVKQFMAQLLQRHCGLMAKQLINRILAANDLRSLKLCQMQWITALQESRLAPKDLNSYLNQINFSLQKLIS</sequence>
<evidence type="ECO:0000313" key="2">
    <source>
        <dbReference type="Proteomes" id="UP000489961"/>
    </source>
</evidence>
<dbReference type="Proteomes" id="UP000489961">
    <property type="component" value="Unassembled WGS sequence"/>
</dbReference>
<dbReference type="EMBL" id="CADDTS010000019">
    <property type="protein sequence ID" value="CAB1211888.1"/>
    <property type="molecule type" value="Genomic_DNA"/>
</dbReference>
<gene>
    <name evidence="1" type="ORF">SFB21_0972</name>
</gene>
<organism evidence="1 2">
    <name type="scientific">Acinetobacter bouvetii</name>
    <dbReference type="NCBI Taxonomy" id="202951"/>
    <lineage>
        <taxon>Bacteria</taxon>
        <taxon>Pseudomonadati</taxon>
        <taxon>Pseudomonadota</taxon>
        <taxon>Gammaproteobacteria</taxon>
        <taxon>Moraxellales</taxon>
        <taxon>Moraxellaceae</taxon>
        <taxon>Acinetobacter</taxon>
    </lineage>
</organism>
<proteinExistence type="predicted"/>
<protein>
    <submittedName>
        <fullName evidence="1">Uncharacterized protein</fullName>
    </submittedName>
</protein>
<comment type="caution">
    <text evidence="1">The sequence shown here is derived from an EMBL/GenBank/DDBJ whole genome shotgun (WGS) entry which is preliminary data.</text>
</comment>
<evidence type="ECO:0000313" key="1">
    <source>
        <dbReference type="EMBL" id="CAB1211888.1"/>
    </source>
</evidence>
<dbReference type="AlphaFoldDB" id="A0A811GBE4"/>
<accession>A0A811GBE4</accession>
<name>A0A811GBE4_9GAMM</name>
<reference evidence="1 2" key="1">
    <citation type="submission" date="2020-02" db="EMBL/GenBank/DDBJ databases">
        <authorList>
            <person name="Chaudhuri R."/>
        </authorList>
    </citation>
    <scope>NUCLEOTIDE SEQUENCE [LARGE SCALE GENOMIC DNA]</scope>
    <source>
        <strain evidence="1">SFB21</strain>
    </source>
</reference>